<proteinExistence type="predicted"/>
<protein>
    <submittedName>
        <fullName evidence="2">Uncharacterized protein</fullName>
    </submittedName>
</protein>
<gene>
    <name evidence="2" type="ORF">F0562_019720</name>
</gene>
<organism evidence="2 3">
    <name type="scientific">Nyssa sinensis</name>
    <dbReference type="NCBI Taxonomy" id="561372"/>
    <lineage>
        <taxon>Eukaryota</taxon>
        <taxon>Viridiplantae</taxon>
        <taxon>Streptophyta</taxon>
        <taxon>Embryophyta</taxon>
        <taxon>Tracheophyta</taxon>
        <taxon>Spermatophyta</taxon>
        <taxon>Magnoliopsida</taxon>
        <taxon>eudicotyledons</taxon>
        <taxon>Gunneridae</taxon>
        <taxon>Pentapetalae</taxon>
        <taxon>asterids</taxon>
        <taxon>Cornales</taxon>
        <taxon>Nyssaceae</taxon>
        <taxon>Nyssa</taxon>
    </lineage>
</organism>
<dbReference type="AlphaFoldDB" id="A0A5J5BQI3"/>
<feature type="region of interest" description="Disordered" evidence="1">
    <location>
        <begin position="31"/>
        <end position="50"/>
    </location>
</feature>
<evidence type="ECO:0000313" key="3">
    <source>
        <dbReference type="Proteomes" id="UP000325577"/>
    </source>
</evidence>
<dbReference type="Proteomes" id="UP000325577">
    <property type="component" value="Linkage Group LG10"/>
</dbReference>
<accession>A0A5J5BQI3</accession>
<dbReference type="EMBL" id="CM018033">
    <property type="protein sequence ID" value="KAA8544886.1"/>
    <property type="molecule type" value="Genomic_DNA"/>
</dbReference>
<evidence type="ECO:0000313" key="2">
    <source>
        <dbReference type="EMBL" id="KAA8544886.1"/>
    </source>
</evidence>
<keyword evidence="3" id="KW-1185">Reference proteome</keyword>
<sequence length="193" mass="21204">MGKDKAKGASKVDPLLKKATGDLDLEVLTEGVEAEGMGEGEAQKDGASLSRSVPVPQISLTSPQYGLKGVTPLVSECDNYIIIGTSGSSVPGTSEVLESPISPSDDHSYWKGFLVYKVNVFILDAIDKAHLETFRHFNVETPTIQLLYLDTIFGYIRSYGHVHVFYLDARVTREFSKGLLQGRHRYLLAREAL</sequence>
<reference evidence="2 3" key="1">
    <citation type="submission" date="2019-09" db="EMBL/GenBank/DDBJ databases">
        <title>A chromosome-level genome assembly of the Chinese tupelo Nyssa sinensis.</title>
        <authorList>
            <person name="Yang X."/>
            <person name="Kang M."/>
            <person name="Yang Y."/>
            <person name="Xiong H."/>
            <person name="Wang M."/>
            <person name="Zhang Z."/>
            <person name="Wang Z."/>
            <person name="Wu H."/>
            <person name="Ma T."/>
            <person name="Liu J."/>
            <person name="Xi Z."/>
        </authorList>
    </citation>
    <scope>NUCLEOTIDE SEQUENCE [LARGE SCALE GENOMIC DNA]</scope>
    <source>
        <strain evidence="2">J267</strain>
        <tissue evidence="2">Leaf</tissue>
    </source>
</reference>
<evidence type="ECO:0000256" key="1">
    <source>
        <dbReference type="SAM" id="MobiDB-lite"/>
    </source>
</evidence>
<name>A0A5J5BQI3_9ASTE</name>